<reference evidence="7" key="1">
    <citation type="submission" date="2022-11" db="EMBL/GenBank/DDBJ databases">
        <authorList>
            <person name="Morgan W.R."/>
            <person name="Tartar A."/>
        </authorList>
    </citation>
    <scope>NUCLEOTIDE SEQUENCE</scope>
    <source>
        <strain evidence="7">ARSEF 373</strain>
    </source>
</reference>
<feature type="region of interest" description="Disordered" evidence="5">
    <location>
        <begin position="139"/>
        <end position="462"/>
    </location>
</feature>
<dbReference type="SMART" id="SM00582">
    <property type="entry name" value="RPR"/>
    <property type="match status" value="1"/>
</dbReference>
<evidence type="ECO:0000313" key="8">
    <source>
        <dbReference type="Proteomes" id="UP001146120"/>
    </source>
</evidence>
<dbReference type="AlphaFoldDB" id="A0AAV2ZH65"/>
<keyword evidence="8" id="KW-1185">Reference proteome</keyword>
<evidence type="ECO:0000256" key="1">
    <source>
        <dbReference type="ARBA" id="ARBA00022723"/>
    </source>
</evidence>
<keyword evidence="2 4" id="KW-0863">Zinc-finger</keyword>
<evidence type="ECO:0000256" key="5">
    <source>
        <dbReference type="SAM" id="MobiDB-lite"/>
    </source>
</evidence>
<feature type="compositionally biased region" description="Low complexity" evidence="5">
    <location>
        <begin position="221"/>
        <end position="241"/>
    </location>
</feature>
<dbReference type="Gene3D" id="1.25.40.90">
    <property type="match status" value="1"/>
</dbReference>
<dbReference type="Pfam" id="PF00642">
    <property type="entry name" value="zf-CCCH"/>
    <property type="match status" value="1"/>
</dbReference>
<dbReference type="Gene3D" id="3.30.1370.210">
    <property type="match status" value="1"/>
</dbReference>
<dbReference type="EMBL" id="DAKRPA010000004">
    <property type="protein sequence ID" value="DBA04945.1"/>
    <property type="molecule type" value="Genomic_DNA"/>
</dbReference>
<keyword evidence="3 4" id="KW-0862">Zinc</keyword>
<evidence type="ECO:0000256" key="4">
    <source>
        <dbReference type="PROSITE-ProRule" id="PRU00723"/>
    </source>
</evidence>
<dbReference type="Proteomes" id="UP001146120">
    <property type="component" value="Unassembled WGS sequence"/>
</dbReference>
<feature type="compositionally biased region" description="Polar residues" evidence="5">
    <location>
        <begin position="173"/>
        <end position="186"/>
    </location>
</feature>
<feature type="compositionally biased region" description="Basic and acidic residues" evidence="5">
    <location>
        <begin position="342"/>
        <end position="358"/>
    </location>
</feature>
<feature type="compositionally biased region" description="Basic and acidic residues" evidence="5">
    <location>
        <begin position="242"/>
        <end position="280"/>
    </location>
</feature>
<reference evidence="7" key="2">
    <citation type="journal article" date="2023" name="Microbiol Resour">
        <title>Decontamination and Annotation of the Draft Genome Sequence of the Oomycete Lagenidium giganteum ARSEF 373.</title>
        <authorList>
            <person name="Morgan W.R."/>
            <person name="Tartar A."/>
        </authorList>
    </citation>
    <scope>NUCLEOTIDE SEQUENCE</scope>
    <source>
        <strain evidence="7">ARSEF 373</strain>
    </source>
</reference>
<feature type="compositionally biased region" description="Pro residues" evidence="5">
    <location>
        <begin position="728"/>
        <end position="737"/>
    </location>
</feature>
<feature type="region of interest" description="Disordered" evidence="5">
    <location>
        <begin position="538"/>
        <end position="766"/>
    </location>
</feature>
<feature type="domain" description="C3H1-type" evidence="6">
    <location>
        <begin position="458"/>
        <end position="485"/>
    </location>
</feature>
<evidence type="ECO:0000256" key="2">
    <source>
        <dbReference type="ARBA" id="ARBA00022771"/>
    </source>
</evidence>
<feature type="zinc finger region" description="C3H1-type" evidence="4">
    <location>
        <begin position="458"/>
        <end position="485"/>
    </location>
</feature>
<evidence type="ECO:0000256" key="3">
    <source>
        <dbReference type="ARBA" id="ARBA00022833"/>
    </source>
</evidence>
<dbReference type="InterPro" id="IPR036855">
    <property type="entry name" value="Znf_CCCH_sf"/>
</dbReference>
<evidence type="ECO:0000259" key="6">
    <source>
        <dbReference type="PROSITE" id="PS50103"/>
    </source>
</evidence>
<dbReference type="PROSITE" id="PS50103">
    <property type="entry name" value="ZF_C3H1"/>
    <property type="match status" value="2"/>
</dbReference>
<gene>
    <name evidence="7" type="ORF">N0F65_006947</name>
</gene>
<dbReference type="SMART" id="SM00356">
    <property type="entry name" value="ZnF_C3H1"/>
    <property type="match status" value="2"/>
</dbReference>
<protein>
    <recommendedName>
        <fullName evidence="6">C3H1-type domain-containing protein</fullName>
    </recommendedName>
</protein>
<dbReference type="InterPro" id="IPR006569">
    <property type="entry name" value="CID_dom"/>
</dbReference>
<proteinExistence type="predicted"/>
<organism evidence="7 8">
    <name type="scientific">Lagenidium giganteum</name>
    <dbReference type="NCBI Taxonomy" id="4803"/>
    <lineage>
        <taxon>Eukaryota</taxon>
        <taxon>Sar</taxon>
        <taxon>Stramenopiles</taxon>
        <taxon>Oomycota</taxon>
        <taxon>Peronosporomycetes</taxon>
        <taxon>Pythiales</taxon>
        <taxon>Pythiaceae</taxon>
    </lineage>
</organism>
<accession>A0AAV2ZH65</accession>
<evidence type="ECO:0000313" key="7">
    <source>
        <dbReference type="EMBL" id="DBA04945.1"/>
    </source>
</evidence>
<feature type="compositionally biased region" description="Polar residues" evidence="5">
    <location>
        <begin position="689"/>
        <end position="706"/>
    </location>
</feature>
<name>A0AAV2ZH65_9STRA</name>
<dbReference type="SUPFAM" id="SSF48464">
    <property type="entry name" value="ENTH/VHS domain"/>
    <property type="match status" value="1"/>
</dbReference>
<dbReference type="Pfam" id="PF04818">
    <property type="entry name" value="CID"/>
    <property type="match status" value="1"/>
</dbReference>
<feature type="compositionally biased region" description="Low complexity" evidence="5">
    <location>
        <begin position="161"/>
        <end position="172"/>
    </location>
</feature>
<sequence length="766" mass="84080">MGTAGAPQRKSTSAHEWEGCAQLKKALEGLACAKGTSANRVKAVATTALQFAKDYKRVVHDVEVFLWKADAEHRLAGLYAMDAIMRQSQAKNGAKDQFVARFGLHLSHTISAVKKVPAEFQSNVTHVVEEWQTRGFYTSEQVEQAGGRDYSLNNRTSERPSNSSNVSAGTSSPRASSQANRPQSPTKLDPASSKRIASLLSIIKQSKERGKDQTGTSMDTPPLQQEQPPQWQQQSEFQDSPGRYRERREPLPPRQYEDSPSRRGRNRREPDSRDDWDAGRSAKRSRGSRWGPPKADAADSPRPRGIDTNRDRSRGRSPDRGSRYGPGGSSNYGDRSPRRRPQHNDRDDRRPEPPRQHNFDPMSPPRLDGSSKGRLQDDPPRNPPPQYPNRASPSSRYQSLPPGAMSGRGPPESYDNQGPDFRPNRAPMNPPHRGDDRMRPPTPVGRPRNAAPGEKIPGTSGEMCRKFMAGRCSFGDRCWHIHDPNAPPPSSAPPKPRVEMNDARRKTMLCANYPGSCRFGDRCSFAHGEQDLDRDAITALGKRGGPHGEPTSQLSYDSRQPPYNPEAGNHGYNGWDGSVPSGAEGRDARASSSYDYPPQGARGLGVGNLPHAGAYNEPSPYGERGPGPSPTSRSYSSGRQDDSYYGQANNSGVNGPNYGGPYADKSNPTEDRGSSQMTKQPTLAPPPVNQSSASPRHTDLRTNNSAPVHANPSVPATSSPRREGLLARPPPQQPVPVAPAMKQQNEDEDREEPTVPEFTLQYDDDD</sequence>
<keyword evidence="1 4" id="KW-0479">Metal-binding</keyword>
<feature type="domain" description="C3H1-type" evidence="6">
    <location>
        <begin position="504"/>
        <end position="530"/>
    </location>
</feature>
<feature type="compositionally biased region" description="Basic and acidic residues" evidence="5">
    <location>
        <begin position="369"/>
        <end position="380"/>
    </location>
</feature>
<dbReference type="InterPro" id="IPR000571">
    <property type="entry name" value="Znf_CCCH"/>
</dbReference>
<comment type="caution">
    <text evidence="7">The sequence shown here is derived from an EMBL/GenBank/DDBJ whole genome shotgun (WGS) entry which is preliminary data.</text>
</comment>
<feature type="zinc finger region" description="C3H1-type" evidence="4">
    <location>
        <begin position="504"/>
        <end position="530"/>
    </location>
</feature>
<dbReference type="SUPFAM" id="SSF90229">
    <property type="entry name" value="CCCH zinc finger"/>
    <property type="match status" value="1"/>
</dbReference>
<dbReference type="InterPro" id="IPR008942">
    <property type="entry name" value="ENTH_VHS"/>
</dbReference>
<feature type="compositionally biased region" description="Basic and acidic residues" evidence="5">
    <location>
        <begin position="296"/>
        <end position="322"/>
    </location>
</feature>
<dbReference type="GO" id="GO:0008270">
    <property type="term" value="F:zinc ion binding"/>
    <property type="evidence" value="ECO:0007669"/>
    <property type="project" value="UniProtKB-KW"/>
</dbReference>